<keyword evidence="3" id="KW-1185">Reference proteome</keyword>
<evidence type="ECO:0000259" key="1">
    <source>
        <dbReference type="Pfam" id="PF20254"/>
    </source>
</evidence>
<evidence type="ECO:0000313" key="3">
    <source>
        <dbReference type="Proteomes" id="UP000309061"/>
    </source>
</evidence>
<sequence>MTEIAGYTEQLSYEPGNTVRLFVHTTAPTYDIEIIRDGLKPRTIWSRSGLKGLRQNTPENAYAVGCGWRDPVAIQVDPGWQSGFYLILLRATGADGRSVEREAGFVLRPKSGQRKNRIVLILTTVTATAYNDWGGANSYRSVVDGKSTETLSPRLSLQRPWARGFMRLPINAPRHSDTPDLPTDASPYYPFVDWALAHGYSRHYGDGGWAYYERPFACWAEQNGYQLDYVTQHDLQLRPDCVSGYACAVIVGHDEYWSWEMRDAIENFTRKGGNVMRLGGNFIWQVRLEDDGRTQVCYKTLPDPISATSPSRTTVAWDFKIVNRPGAATFGLTGFGGIYVRLGATTPRAPGGYTVYRPNHWVFDGTDLYYGDMFGAEPSRILAFEVDGVDYTFRNGLPYPTYKDGAPQSLEILAMAPAVRGEPMPPRHGNLRMNPMTDIPTKNAWPIFYDIPEECLEYGAAMMSVMTSGSGQVFNSGCCNWVTGLLREDKMVMTITKNVLDRFTRVAGGSKPRAG</sequence>
<accession>A0A6B8KJM7</accession>
<dbReference type="SUPFAM" id="SSF52317">
    <property type="entry name" value="Class I glutamine amidotransferase-like"/>
    <property type="match status" value="1"/>
</dbReference>
<dbReference type="EMBL" id="CP046052">
    <property type="protein sequence ID" value="QGM47902.1"/>
    <property type="molecule type" value="Genomic_DNA"/>
</dbReference>
<dbReference type="InterPro" id="IPR046540">
    <property type="entry name" value="DMFA2_C"/>
</dbReference>
<feature type="domain" description="N,N-dimethylformamidase beta subunit-like C-terminal" evidence="1">
    <location>
        <begin position="37"/>
        <end position="486"/>
    </location>
</feature>
<organism evidence="2 3">
    <name type="scientific">Methylocystis heyeri</name>
    <dbReference type="NCBI Taxonomy" id="391905"/>
    <lineage>
        <taxon>Bacteria</taxon>
        <taxon>Pseudomonadati</taxon>
        <taxon>Pseudomonadota</taxon>
        <taxon>Alphaproteobacteria</taxon>
        <taxon>Hyphomicrobiales</taxon>
        <taxon>Methylocystaceae</taxon>
        <taxon>Methylocystis</taxon>
    </lineage>
</organism>
<gene>
    <name evidence="2" type="ORF">H2LOC_001465</name>
</gene>
<dbReference type="InterPro" id="IPR029062">
    <property type="entry name" value="Class_I_gatase-like"/>
</dbReference>
<evidence type="ECO:0000313" key="2">
    <source>
        <dbReference type="EMBL" id="QGM47902.1"/>
    </source>
</evidence>
<dbReference type="Proteomes" id="UP000309061">
    <property type="component" value="Chromosome"/>
</dbReference>
<dbReference type="AlphaFoldDB" id="A0A6B8KJM7"/>
<dbReference type="Pfam" id="PF20254">
    <property type="entry name" value="DMFA2_C"/>
    <property type="match status" value="1"/>
</dbReference>
<protein>
    <recommendedName>
        <fullName evidence="1">N,N-dimethylformamidase beta subunit-like C-terminal domain-containing protein</fullName>
    </recommendedName>
</protein>
<dbReference type="OrthoDB" id="505641at2"/>
<dbReference type="KEGG" id="mhey:H2LOC_001465"/>
<reference evidence="2 3" key="1">
    <citation type="submission" date="2019-11" db="EMBL/GenBank/DDBJ databases">
        <title>The genome sequence of Methylocystis heyeri.</title>
        <authorList>
            <person name="Oshkin I.Y."/>
            <person name="Miroshnikov K."/>
            <person name="Dedysh S.N."/>
        </authorList>
    </citation>
    <scope>NUCLEOTIDE SEQUENCE [LARGE SCALE GENOMIC DNA]</scope>
    <source>
        <strain evidence="2 3">H2</strain>
    </source>
</reference>
<proteinExistence type="predicted"/>
<name>A0A6B8KJM7_9HYPH</name>